<evidence type="ECO:0000313" key="2">
    <source>
        <dbReference type="EMBL" id="GGS13494.1"/>
    </source>
</evidence>
<name>A0A918G1G2_9PSEU</name>
<organism evidence="2 3">
    <name type="scientific">Actinokineospora fastidiosa</name>
    <dbReference type="NCBI Taxonomy" id="1816"/>
    <lineage>
        <taxon>Bacteria</taxon>
        <taxon>Bacillati</taxon>
        <taxon>Actinomycetota</taxon>
        <taxon>Actinomycetes</taxon>
        <taxon>Pseudonocardiales</taxon>
        <taxon>Pseudonocardiaceae</taxon>
        <taxon>Actinokineospora</taxon>
    </lineage>
</organism>
<sequence length="127" mass="13703">MQPAEEIADYLAALRRVDERVSREHDSLAAFVGLHRTREIPRSGQVGDLTYQMHGAGCRFIEPNGGEVDIDLVDDRATFDPWRIRSRTASTGTTPASTLADLSSACAESAAAGLLVSVREGWFASPG</sequence>
<evidence type="ECO:0000313" key="3">
    <source>
        <dbReference type="Proteomes" id="UP000660680"/>
    </source>
</evidence>
<evidence type="ECO:0000259" key="1">
    <source>
        <dbReference type="Pfam" id="PF21837"/>
    </source>
</evidence>
<reference evidence="2" key="1">
    <citation type="journal article" date="2014" name="Int. J. Syst. Evol. Microbiol.">
        <title>Complete genome sequence of Corynebacterium casei LMG S-19264T (=DSM 44701T), isolated from a smear-ripened cheese.</title>
        <authorList>
            <consortium name="US DOE Joint Genome Institute (JGI-PGF)"/>
            <person name="Walter F."/>
            <person name="Albersmeier A."/>
            <person name="Kalinowski J."/>
            <person name="Ruckert C."/>
        </authorList>
    </citation>
    <scope>NUCLEOTIDE SEQUENCE</scope>
    <source>
        <strain evidence="2">JCM 3276</strain>
    </source>
</reference>
<proteinExistence type="predicted"/>
<comment type="caution">
    <text evidence="2">The sequence shown here is derived from an EMBL/GenBank/DDBJ whole genome shotgun (WGS) entry which is preliminary data.</text>
</comment>
<dbReference type="InterPro" id="IPR054191">
    <property type="entry name" value="DUF6896"/>
</dbReference>
<reference evidence="2" key="2">
    <citation type="submission" date="2020-09" db="EMBL/GenBank/DDBJ databases">
        <authorList>
            <person name="Sun Q."/>
            <person name="Ohkuma M."/>
        </authorList>
    </citation>
    <scope>NUCLEOTIDE SEQUENCE</scope>
    <source>
        <strain evidence="2">JCM 3276</strain>
    </source>
</reference>
<dbReference type="AlphaFoldDB" id="A0A918G1G2"/>
<dbReference type="Pfam" id="PF21837">
    <property type="entry name" value="DUF6896"/>
    <property type="match status" value="1"/>
</dbReference>
<gene>
    <name evidence="2" type="ORF">GCM10010171_01590</name>
</gene>
<feature type="domain" description="DUF6896" evidence="1">
    <location>
        <begin position="6"/>
        <end position="123"/>
    </location>
</feature>
<accession>A0A918G1G2</accession>
<dbReference type="Proteomes" id="UP000660680">
    <property type="component" value="Unassembled WGS sequence"/>
</dbReference>
<protein>
    <recommendedName>
        <fullName evidence="1">DUF6896 domain-containing protein</fullName>
    </recommendedName>
</protein>
<dbReference type="EMBL" id="BMRB01000001">
    <property type="protein sequence ID" value="GGS13494.1"/>
    <property type="molecule type" value="Genomic_DNA"/>
</dbReference>
<keyword evidence="3" id="KW-1185">Reference proteome</keyword>